<evidence type="ECO:0000313" key="2">
    <source>
        <dbReference type="EMBL" id="MBC5726692.1"/>
    </source>
</evidence>
<dbReference type="InterPro" id="IPR012340">
    <property type="entry name" value="NA-bd_OB-fold"/>
</dbReference>
<dbReference type="Gene3D" id="2.40.50.140">
    <property type="entry name" value="Nucleic acid-binding proteins"/>
    <property type="match status" value="1"/>
</dbReference>
<gene>
    <name evidence="2" type="ORF">H8S45_14665</name>
</gene>
<dbReference type="SUPFAM" id="SSF50249">
    <property type="entry name" value="Nucleic acid-binding proteins"/>
    <property type="match status" value="1"/>
</dbReference>
<dbReference type="RefSeq" id="WP_054328499.1">
    <property type="nucleotide sequence ID" value="NZ_JACOPL010000024.1"/>
</dbReference>
<proteinExistence type="predicted"/>
<keyword evidence="3" id="KW-1185">Reference proteome</keyword>
<comment type="caution">
    <text evidence="2">The sequence shown here is derived from an EMBL/GenBank/DDBJ whole genome shotgun (WGS) entry which is preliminary data.</text>
</comment>
<evidence type="ECO:0000259" key="1">
    <source>
        <dbReference type="SMART" id="SM00316"/>
    </source>
</evidence>
<feature type="domain" description="S1 motif" evidence="1">
    <location>
        <begin position="237"/>
        <end position="302"/>
    </location>
</feature>
<feature type="domain" description="S1 motif" evidence="1">
    <location>
        <begin position="154"/>
        <end position="222"/>
    </location>
</feature>
<evidence type="ECO:0000313" key="3">
    <source>
        <dbReference type="Proteomes" id="UP000606499"/>
    </source>
</evidence>
<dbReference type="SMART" id="SM00316">
    <property type="entry name" value="S1"/>
    <property type="match status" value="2"/>
</dbReference>
<protein>
    <recommendedName>
        <fullName evidence="1">S1 motif domain-containing protein</fullName>
    </recommendedName>
</protein>
<accession>A0A923LYP1</accession>
<sequence>MGIDQRMQQWLESSRQKFFESDYKELDKELTPEGRTEWNSIYASYRSGALLHGTVIGVEKIAAPSMDSAEGDGDGPDEITCIVVVPYRVKILIPEPLIWWPGEERESFVFNHMGGANVDFVIIAVDRLNEFAIASRVRAMDRRRWQMTMVERLQAGDITSCEILSVGPGLLTMSCHGFDYTVTQSGLSYSCLGDLRSVYRPGQRLKAKVIAVDEGNLEISVKDAAPDPYIGAEYRHPVGSIRLATIISKYKGGVFARLTDGCTVVCRYARQFEDSQFRPEDIVNVEITSYMEGRKWLRGKIKGKIG</sequence>
<dbReference type="InterPro" id="IPR003029">
    <property type="entry name" value="S1_domain"/>
</dbReference>
<organism evidence="2 3">
    <name type="scientific">Agathobaculum faecis</name>
    <dbReference type="NCBI Taxonomy" id="2763013"/>
    <lineage>
        <taxon>Bacteria</taxon>
        <taxon>Bacillati</taxon>
        <taxon>Bacillota</taxon>
        <taxon>Clostridia</taxon>
        <taxon>Eubacteriales</taxon>
        <taxon>Butyricicoccaceae</taxon>
        <taxon>Agathobaculum</taxon>
    </lineage>
</organism>
<dbReference type="Proteomes" id="UP000606499">
    <property type="component" value="Unassembled WGS sequence"/>
</dbReference>
<reference evidence="2" key="1">
    <citation type="submission" date="2020-08" db="EMBL/GenBank/DDBJ databases">
        <title>Genome public.</title>
        <authorList>
            <person name="Liu C."/>
            <person name="Sun Q."/>
        </authorList>
    </citation>
    <scope>NUCLEOTIDE SEQUENCE</scope>
    <source>
        <strain evidence="2">NSJ-28</strain>
    </source>
</reference>
<name>A0A923LYP1_9FIRM</name>
<dbReference type="AlphaFoldDB" id="A0A923LYP1"/>
<dbReference type="GO" id="GO:0003676">
    <property type="term" value="F:nucleic acid binding"/>
    <property type="evidence" value="ECO:0007669"/>
    <property type="project" value="InterPro"/>
</dbReference>
<dbReference type="EMBL" id="JACOPL010000024">
    <property type="protein sequence ID" value="MBC5726692.1"/>
    <property type="molecule type" value="Genomic_DNA"/>
</dbReference>